<dbReference type="GO" id="GO:0019867">
    <property type="term" value="C:outer membrane"/>
    <property type="evidence" value="ECO:0007669"/>
    <property type="project" value="InterPro"/>
</dbReference>
<dbReference type="Gene3D" id="2.40.40.10">
    <property type="entry name" value="RlpA-like domain"/>
    <property type="match status" value="1"/>
</dbReference>
<dbReference type="SMART" id="SM01208">
    <property type="entry name" value="G5"/>
    <property type="match status" value="1"/>
</dbReference>
<dbReference type="Gene3D" id="2.20.230.10">
    <property type="entry name" value="Resuscitation-promoting factor rpfb"/>
    <property type="match status" value="1"/>
</dbReference>
<dbReference type="InterPro" id="IPR059180">
    <property type="entry name" value="3D_YorM"/>
</dbReference>
<feature type="transmembrane region" description="Helical" evidence="2">
    <location>
        <begin position="20"/>
        <end position="37"/>
    </location>
</feature>
<dbReference type="EMBL" id="VULX01000004">
    <property type="protein sequence ID" value="MSR90775.1"/>
    <property type="molecule type" value="Genomic_DNA"/>
</dbReference>
<evidence type="ECO:0000259" key="3">
    <source>
        <dbReference type="PROSITE" id="PS51109"/>
    </source>
</evidence>
<dbReference type="InterPro" id="IPR036908">
    <property type="entry name" value="RlpA-like_sf"/>
</dbReference>
<dbReference type="AlphaFoldDB" id="A0A7X2MXC1"/>
<dbReference type="Pfam" id="PF03990">
    <property type="entry name" value="DUF348"/>
    <property type="match status" value="2"/>
</dbReference>
<dbReference type="Pfam" id="PF07501">
    <property type="entry name" value="G5"/>
    <property type="match status" value="1"/>
</dbReference>
<name>A0A7X2MXC1_9CLOT</name>
<dbReference type="Proteomes" id="UP000460287">
    <property type="component" value="Unassembled WGS sequence"/>
</dbReference>
<proteinExistence type="predicted"/>
<sequence>MVNKITSQLKKLTGSPKAKMVAGLIVIAIMVVTLLSMRKTLIVNIDGKETTITTYKGNVKAALQDNNITVGQKDKITPGLSTELSRTGRVNIHRAVNVSISVDGQTTHVASAEKTVADMLKAEGVILGDKDKIEPVKETEITKDTSVKITRVDSKIVKEESKLDYETVIQTDDNLDKSVSKTITEGECGSKETTYMLTLEDGKEVKRTVVAQKVTKKPVNKVIKKGTAETVTLSRGESTVYKKKMNMVTTAYAIHGGTASGATTVRNPNGLSTIAVDPNVIPLGTKVYVPGYGLAVAQDTGSAIKNNKIDLFMNTSSEAYNWGVRNVEVYIIAYPGQW</sequence>
<evidence type="ECO:0000313" key="5">
    <source>
        <dbReference type="Proteomes" id="UP000460287"/>
    </source>
</evidence>
<evidence type="ECO:0000256" key="2">
    <source>
        <dbReference type="SAM" id="Phobius"/>
    </source>
</evidence>
<keyword evidence="2" id="KW-1133">Transmembrane helix</keyword>
<evidence type="ECO:0000313" key="4">
    <source>
        <dbReference type="EMBL" id="MSR90775.1"/>
    </source>
</evidence>
<accession>A0A7X2MXC1</accession>
<keyword evidence="5" id="KW-1185">Reference proteome</keyword>
<dbReference type="InterPro" id="IPR007137">
    <property type="entry name" value="DUF348"/>
</dbReference>
<dbReference type="InterPro" id="IPR010611">
    <property type="entry name" value="3D_dom"/>
</dbReference>
<dbReference type="RefSeq" id="WP_154530655.1">
    <property type="nucleotide sequence ID" value="NZ_JAQXTV010000021.1"/>
</dbReference>
<dbReference type="PANTHER" id="PTHR39160:SF4">
    <property type="entry name" value="RESUSCITATION-PROMOTING FACTOR RPFB"/>
    <property type="match status" value="1"/>
</dbReference>
<protein>
    <submittedName>
        <fullName evidence="4">DUF348 domain-containing protein</fullName>
    </submittedName>
</protein>
<keyword evidence="2" id="KW-0472">Membrane</keyword>
<dbReference type="Pfam" id="PF06725">
    <property type="entry name" value="3D"/>
    <property type="match status" value="1"/>
</dbReference>
<dbReference type="PROSITE" id="PS51109">
    <property type="entry name" value="G5"/>
    <property type="match status" value="1"/>
</dbReference>
<comment type="caution">
    <text evidence="4">The sequence shown here is derived from an EMBL/GenBank/DDBJ whole genome shotgun (WGS) entry which is preliminary data.</text>
</comment>
<organism evidence="4 5">
    <name type="scientific">Inconstantimicrobium porci</name>
    <dbReference type="NCBI Taxonomy" id="2652291"/>
    <lineage>
        <taxon>Bacteria</taxon>
        <taxon>Bacillati</taxon>
        <taxon>Bacillota</taxon>
        <taxon>Clostridia</taxon>
        <taxon>Eubacteriales</taxon>
        <taxon>Clostridiaceae</taxon>
        <taxon>Inconstantimicrobium</taxon>
    </lineage>
</organism>
<dbReference type="SUPFAM" id="SSF50685">
    <property type="entry name" value="Barwin-like endoglucanases"/>
    <property type="match status" value="1"/>
</dbReference>
<dbReference type="GO" id="GO:0004553">
    <property type="term" value="F:hydrolase activity, hydrolyzing O-glycosyl compounds"/>
    <property type="evidence" value="ECO:0007669"/>
    <property type="project" value="InterPro"/>
</dbReference>
<evidence type="ECO:0000256" key="1">
    <source>
        <dbReference type="ARBA" id="ARBA00022729"/>
    </source>
</evidence>
<dbReference type="GO" id="GO:0009254">
    <property type="term" value="P:peptidoglycan turnover"/>
    <property type="evidence" value="ECO:0007669"/>
    <property type="project" value="InterPro"/>
</dbReference>
<dbReference type="PANTHER" id="PTHR39160">
    <property type="entry name" value="CELL WALL-BINDING PROTEIN YOCH"/>
    <property type="match status" value="1"/>
</dbReference>
<dbReference type="CDD" id="cd14667">
    <property type="entry name" value="3D_containing_proteins"/>
    <property type="match status" value="1"/>
</dbReference>
<feature type="domain" description="G5" evidence="3">
    <location>
        <begin position="149"/>
        <end position="229"/>
    </location>
</feature>
<dbReference type="InterPro" id="IPR051933">
    <property type="entry name" value="Resuscitation_pf_RpfB"/>
</dbReference>
<dbReference type="InterPro" id="IPR011098">
    <property type="entry name" value="G5_dom"/>
</dbReference>
<gene>
    <name evidence="4" type="ORF">FYJ33_04895</name>
</gene>
<keyword evidence="2" id="KW-0812">Transmembrane</keyword>
<keyword evidence="1" id="KW-0732">Signal</keyword>
<reference evidence="4 5" key="1">
    <citation type="submission" date="2019-08" db="EMBL/GenBank/DDBJ databases">
        <title>In-depth cultivation of the pig gut microbiome towards novel bacterial diversity and tailored functional studies.</title>
        <authorList>
            <person name="Wylensek D."/>
            <person name="Hitch T.C.A."/>
            <person name="Clavel T."/>
        </authorList>
    </citation>
    <scope>NUCLEOTIDE SEQUENCE [LARGE SCALE GENOMIC DNA]</scope>
    <source>
        <strain evidence="4 5">WCA-383-APC-5B</strain>
    </source>
</reference>